<reference evidence="2" key="1">
    <citation type="submission" date="2020-05" db="EMBL/GenBank/DDBJ databases">
        <title>Phylogenomic resolution of chytrid fungi.</title>
        <authorList>
            <person name="Stajich J.E."/>
            <person name="Amses K."/>
            <person name="Simmons R."/>
            <person name="Seto K."/>
            <person name="Myers J."/>
            <person name="Bonds A."/>
            <person name="Quandt C.A."/>
            <person name="Barry K."/>
            <person name="Liu P."/>
            <person name="Grigoriev I."/>
            <person name="Longcore J.E."/>
            <person name="James T.Y."/>
        </authorList>
    </citation>
    <scope>NUCLEOTIDE SEQUENCE</scope>
    <source>
        <strain evidence="2">JEL0513</strain>
    </source>
</reference>
<feature type="compositionally biased region" description="Polar residues" evidence="1">
    <location>
        <begin position="164"/>
        <end position="186"/>
    </location>
</feature>
<organism evidence="2 3">
    <name type="scientific">Physocladia obscura</name>
    <dbReference type="NCBI Taxonomy" id="109957"/>
    <lineage>
        <taxon>Eukaryota</taxon>
        <taxon>Fungi</taxon>
        <taxon>Fungi incertae sedis</taxon>
        <taxon>Chytridiomycota</taxon>
        <taxon>Chytridiomycota incertae sedis</taxon>
        <taxon>Chytridiomycetes</taxon>
        <taxon>Chytridiales</taxon>
        <taxon>Chytriomycetaceae</taxon>
        <taxon>Physocladia</taxon>
    </lineage>
</organism>
<comment type="caution">
    <text evidence="2">The sequence shown here is derived from an EMBL/GenBank/DDBJ whole genome shotgun (WGS) entry which is preliminary data.</text>
</comment>
<accession>A0AAD5TA88</accession>
<proteinExistence type="predicted"/>
<feature type="region of interest" description="Disordered" evidence="1">
    <location>
        <begin position="20"/>
        <end position="84"/>
    </location>
</feature>
<feature type="compositionally biased region" description="Low complexity" evidence="1">
    <location>
        <begin position="687"/>
        <end position="705"/>
    </location>
</feature>
<feature type="region of interest" description="Disordered" evidence="1">
    <location>
        <begin position="159"/>
        <end position="276"/>
    </location>
</feature>
<evidence type="ECO:0000256" key="1">
    <source>
        <dbReference type="SAM" id="MobiDB-lite"/>
    </source>
</evidence>
<feature type="compositionally biased region" description="Basic and acidic residues" evidence="1">
    <location>
        <begin position="1019"/>
        <end position="1028"/>
    </location>
</feature>
<feature type="compositionally biased region" description="Low complexity" evidence="1">
    <location>
        <begin position="243"/>
        <end position="262"/>
    </location>
</feature>
<feature type="compositionally biased region" description="Gly residues" evidence="1">
    <location>
        <begin position="706"/>
        <end position="716"/>
    </location>
</feature>
<sequence length="1544" mass="163728">MLGEEMVTLEIETQVDFTHSNIIGHSAGSSVEDEEGDDSGGGESSGDEVRSSLALAPPRDKSWRAGNTNSSLFQSTNTPNSASTFANTFTDHSFPSSSASPLSLPYSLSHSNSHSQSVIPPRKTVATLPFFKSASPFSRSSNSISIDAYQNMEVAGGFSFHPEPNNSRRSSLVSFNPETSPPQSMSDPPAYMTAPTTPDGNPPPPRSTTPPAKNLSVLVGGFSSAPSPLQSPPPLPPSNKLATSVSSASFTSSSSSGSTTSSQDGPAPQSIKPSLNNSRTNFVAISKQHQHYSSPSAIVNSTVSVMPNTLNTPVAATTATTGSVDLRTQVATTLHKTLQLEYKLTLKEMESYEKQNATAAMECQRALLALHAAQVVVRERRRDLDLAVIERSGVDAIVRHLKERLDGLRKRMMWDNDNVTVGGGSGGYVGGGGGSLNRNGGVGGFFVEEDDGFFLSGGGNGGNSGGNFLTPSAMQQAFINSRRHSSPGYVFNSGSGGNVSSSNNSGFLAGGSTGNLGDDADFLGINNGVGSDDMKHFADEMKNSAIVEDYLLLGLAESEGSRVGDGGGGGIGGIGGDGPESIKDLDRAASLNATSISNGVATTSINILVGGGAGAIASGSSNSTEPSISKIKHSLQAVLDEQMHQHQQQFTFPSVSMARLHSAGPLTNKSASEMTFRRSSLGFHSSVGSNGSNGSVNNNSNNNVGNSGGGGGGGSGSVTVINGNPLSPSVDLSAMMSLGSSVACVAYQRGQCLGTGSEGCQAQHACSVILDVIASTDVFDVHLSTILFAFVPSGLWEGLSSVLLGIRRELVELWIADVYMNNLDNYLTEYIAKRRAEGLVDDDLLRLELQLTHSLPSSSTTVASAATAGTSSASASIATTPIPAQGLLLPPLPYSYGGHVYSSSQGSVMNLGMSQQQSSGLGMRGVDHPMHVAAAQAAMRVVSGGTNSGFISQHSQNAFGTGIVGGGSYDGKGKKHSISSVGSNNSVVYDGVSLLTESEKIFKLMGNNDWRIGLEMEREESDARRESDLEATEADELDSLHHFLPSNSDERDCDLESETSNDTTLPLLSNLVDEHDQNENQNYSLVAQHEMVFTQVPPAALNPRMDLEHESRVYLEGRVVEGFVAADGTLVFVVDANGRVVNNVSLQQIENFINNCNSNTEGGSIENINYAWPPVDRAAVSQLQRRYPRSFHMATLQMGNIGNAETTILQSLERNERDVDSQRLVSEIVDQVLQEVFSNNTIHSRSTTPEMSIFNRQQNFVGGSEDAIATPASSTTAITPGTISFRTFQDNMLELPNLTTFFRTFHSPTNIPSSPAFAFDPRINFVQFLRNGTNSNVGDFIAAIGLTGVNAWTPMNYASDIGIDERIDDRGDSGASGGIIETSTLAELATRPVAVVTRRVHDGRNNNDVDQSITIQTPLFEWLLTRNLLDVNGNIVQINEEFYRRYAVNDEIRLHHIRASANPELCGFDVPGSSNGGGLELVLLGLDSDGNERTGNVVVGIEENVTLRSREGVGNRESLEFERDEEVSCAVLAVSEMLFFSQSR</sequence>
<dbReference type="Proteomes" id="UP001211907">
    <property type="component" value="Unassembled WGS sequence"/>
</dbReference>
<feature type="region of interest" description="Disordered" evidence="1">
    <location>
        <begin position="687"/>
        <end position="720"/>
    </location>
</feature>
<feature type="region of interest" description="Disordered" evidence="1">
    <location>
        <begin position="1019"/>
        <end position="1060"/>
    </location>
</feature>
<keyword evidence="3" id="KW-1185">Reference proteome</keyword>
<feature type="compositionally biased region" description="Acidic residues" evidence="1">
    <location>
        <begin position="31"/>
        <end position="40"/>
    </location>
</feature>
<gene>
    <name evidence="2" type="ORF">HK100_000492</name>
</gene>
<evidence type="ECO:0000313" key="3">
    <source>
        <dbReference type="Proteomes" id="UP001211907"/>
    </source>
</evidence>
<dbReference type="EMBL" id="JADGJH010000011">
    <property type="protein sequence ID" value="KAJ3142592.1"/>
    <property type="molecule type" value="Genomic_DNA"/>
</dbReference>
<protein>
    <submittedName>
        <fullName evidence="2">Uncharacterized protein</fullName>
    </submittedName>
</protein>
<evidence type="ECO:0000313" key="2">
    <source>
        <dbReference type="EMBL" id="KAJ3142592.1"/>
    </source>
</evidence>
<feature type="compositionally biased region" description="Polar residues" evidence="1">
    <location>
        <begin position="65"/>
        <end position="84"/>
    </location>
</feature>
<name>A0AAD5TA88_9FUNG</name>